<name>A0A1C5J657_9ACTN</name>
<keyword evidence="3" id="KW-0812">Transmembrane</keyword>
<evidence type="ECO:0000256" key="3">
    <source>
        <dbReference type="ARBA" id="ARBA00022692"/>
    </source>
</evidence>
<organism evidence="6 7">
    <name type="scientific">Micromonospora inositola</name>
    <dbReference type="NCBI Taxonomy" id="47865"/>
    <lineage>
        <taxon>Bacteria</taxon>
        <taxon>Bacillati</taxon>
        <taxon>Actinomycetota</taxon>
        <taxon>Actinomycetes</taxon>
        <taxon>Micromonosporales</taxon>
        <taxon>Micromonosporaceae</taxon>
        <taxon>Micromonospora</taxon>
    </lineage>
</organism>
<evidence type="ECO:0000313" key="6">
    <source>
        <dbReference type="EMBL" id="SCG66058.1"/>
    </source>
</evidence>
<evidence type="ECO:0000256" key="4">
    <source>
        <dbReference type="ARBA" id="ARBA00022989"/>
    </source>
</evidence>
<dbReference type="Proteomes" id="UP000198221">
    <property type="component" value="Chromosome I"/>
</dbReference>
<gene>
    <name evidence="6" type="ORF">GA0070613_4094</name>
</gene>
<protein>
    <submittedName>
        <fullName evidence="6">Uncharacterized protein</fullName>
    </submittedName>
</protein>
<sequence>MIVLVFFVIYQQVENHLLQPVIMSHTVQLNPLTVLVSVLLAAELGGLVGAPLAGGQEGLPPGSSRCARLLCRQRSRPNAWYDYG</sequence>
<comment type="similarity">
    <text evidence="2">Belongs to the autoinducer-2 exporter (AI-2E) (TC 2.A.86) family.</text>
</comment>
<keyword evidence="7" id="KW-1185">Reference proteome</keyword>
<evidence type="ECO:0000256" key="2">
    <source>
        <dbReference type="ARBA" id="ARBA00009773"/>
    </source>
</evidence>
<keyword evidence="5" id="KW-0472">Membrane</keyword>
<dbReference type="RefSeq" id="WP_231929298.1">
    <property type="nucleotide sequence ID" value="NZ_LT607754.1"/>
</dbReference>
<reference evidence="7" key="1">
    <citation type="submission" date="2016-06" db="EMBL/GenBank/DDBJ databases">
        <authorList>
            <person name="Varghese N."/>
            <person name="Submissions Spin"/>
        </authorList>
    </citation>
    <scope>NUCLEOTIDE SEQUENCE [LARGE SCALE GENOMIC DNA]</scope>
    <source>
        <strain evidence="7">DSM 43819</strain>
    </source>
</reference>
<accession>A0A1C5J657</accession>
<dbReference type="GO" id="GO:0016020">
    <property type="term" value="C:membrane"/>
    <property type="evidence" value="ECO:0007669"/>
    <property type="project" value="UniProtKB-SubCell"/>
</dbReference>
<dbReference type="EMBL" id="LT607754">
    <property type="protein sequence ID" value="SCG66058.1"/>
    <property type="molecule type" value="Genomic_DNA"/>
</dbReference>
<evidence type="ECO:0000313" key="7">
    <source>
        <dbReference type="Proteomes" id="UP000198221"/>
    </source>
</evidence>
<dbReference type="Pfam" id="PF01594">
    <property type="entry name" value="AI-2E_transport"/>
    <property type="match status" value="1"/>
</dbReference>
<dbReference type="AlphaFoldDB" id="A0A1C5J657"/>
<evidence type="ECO:0000256" key="1">
    <source>
        <dbReference type="ARBA" id="ARBA00004141"/>
    </source>
</evidence>
<dbReference type="InterPro" id="IPR002549">
    <property type="entry name" value="AI-2E-like"/>
</dbReference>
<evidence type="ECO:0000256" key="5">
    <source>
        <dbReference type="ARBA" id="ARBA00023136"/>
    </source>
</evidence>
<keyword evidence="4" id="KW-1133">Transmembrane helix</keyword>
<proteinExistence type="inferred from homology"/>
<comment type="subcellular location">
    <subcellularLocation>
        <location evidence="1">Membrane</location>
        <topology evidence="1">Multi-pass membrane protein</topology>
    </subcellularLocation>
</comment>